<keyword evidence="2" id="KW-1185">Reference proteome</keyword>
<protein>
    <submittedName>
        <fullName evidence="1">Uncharacterized protein</fullName>
    </submittedName>
</protein>
<sequence length="64" mass="6731">SWAAAAGHSASPAKWSWFPSRNGGCSCRYTNPGGTPSLNSGAIGAVEAVIDKYLSNSNIRWFLS</sequence>
<dbReference type="Proteomes" id="UP000265520">
    <property type="component" value="Unassembled WGS sequence"/>
</dbReference>
<comment type="caution">
    <text evidence="1">The sequence shown here is derived from an EMBL/GenBank/DDBJ whole genome shotgun (WGS) entry which is preliminary data.</text>
</comment>
<reference evidence="1 2" key="1">
    <citation type="journal article" date="2018" name="Front. Plant Sci.">
        <title>Red Clover (Trifolium pratense) and Zigzag Clover (T. medium) - A Picture of Genomic Similarities and Differences.</title>
        <authorList>
            <person name="Dluhosova J."/>
            <person name="Istvanek J."/>
            <person name="Nedelnik J."/>
            <person name="Repkova J."/>
        </authorList>
    </citation>
    <scope>NUCLEOTIDE SEQUENCE [LARGE SCALE GENOMIC DNA]</scope>
    <source>
        <strain evidence="2">cv. 10/8</strain>
        <tissue evidence="1">Leaf</tissue>
    </source>
</reference>
<feature type="non-terminal residue" evidence="1">
    <location>
        <position position="1"/>
    </location>
</feature>
<evidence type="ECO:0000313" key="2">
    <source>
        <dbReference type="Proteomes" id="UP000265520"/>
    </source>
</evidence>
<dbReference type="AlphaFoldDB" id="A0A392URS3"/>
<organism evidence="1 2">
    <name type="scientific">Trifolium medium</name>
    <dbReference type="NCBI Taxonomy" id="97028"/>
    <lineage>
        <taxon>Eukaryota</taxon>
        <taxon>Viridiplantae</taxon>
        <taxon>Streptophyta</taxon>
        <taxon>Embryophyta</taxon>
        <taxon>Tracheophyta</taxon>
        <taxon>Spermatophyta</taxon>
        <taxon>Magnoliopsida</taxon>
        <taxon>eudicotyledons</taxon>
        <taxon>Gunneridae</taxon>
        <taxon>Pentapetalae</taxon>
        <taxon>rosids</taxon>
        <taxon>fabids</taxon>
        <taxon>Fabales</taxon>
        <taxon>Fabaceae</taxon>
        <taxon>Papilionoideae</taxon>
        <taxon>50 kb inversion clade</taxon>
        <taxon>NPAAA clade</taxon>
        <taxon>Hologalegina</taxon>
        <taxon>IRL clade</taxon>
        <taxon>Trifolieae</taxon>
        <taxon>Trifolium</taxon>
    </lineage>
</organism>
<proteinExistence type="predicted"/>
<name>A0A392URS3_9FABA</name>
<evidence type="ECO:0000313" key="1">
    <source>
        <dbReference type="EMBL" id="MCI75196.1"/>
    </source>
</evidence>
<accession>A0A392URS3</accession>
<dbReference type="EMBL" id="LXQA010877081">
    <property type="protein sequence ID" value="MCI75196.1"/>
    <property type="molecule type" value="Genomic_DNA"/>
</dbReference>